<feature type="chain" id="PRO_5004019673" evidence="1">
    <location>
        <begin position="24"/>
        <end position="136"/>
    </location>
</feature>
<reference evidence="2 3" key="1">
    <citation type="journal article" date="2013" name="Front. Microbiol.">
        <title>The genome of Nitrospina gracilis illuminates the metabolism and evolution of the major marine nitrite oxidizer.</title>
        <authorList>
            <person name="Luecker S."/>
            <person name="Nowka B."/>
            <person name="Rattei T."/>
            <person name="Spieck E."/>
            <person name="and Daims H."/>
        </authorList>
    </citation>
    <scope>NUCLEOTIDE SEQUENCE [LARGE SCALE GENOMIC DNA]</scope>
    <source>
        <strain evidence="2 3">3/211</strain>
    </source>
</reference>
<organism evidence="2 3">
    <name type="scientific">Nitrospina gracilis (strain 3/211)</name>
    <dbReference type="NCBI Taxonomy" id="1266370"/>
    <lineage>
        <taxon>Bacteria</taxon>
        <taxon>Pseudomonadati</taxon>
        <taxon>Nitrospinota/Tectimicrobiota group</taxon>
        <taxon>Nitrospinota</taxon>
        <taxon>Nitrospinia</taxon>
        <taxon>Nitrospinales</taxon>
        <taxon>Nitrospinaceae</taxon>
        <taxon>Nitrospina</taxon>
    </lineage>
</organism>
<feature type="signal peptide" evidence="1">
    <location>
        <begin position="1"/>
        <end position="23"/>
    </location>
</feature>
<sequence length="136" mass="14028">MRKVLFVAVIAVLTLCFSASAFAGTLKPGDKTSCVDANQITLQAAGTSAHGDGGSANAVIWKSSNATTIPITLGPKGNHGLEGDRGVGMANKHSMGRKSVTLTHEPNFSRGDSLGDISGEVRITNNGTVDLMVECK</sequence>
<evidence type="ECO:0000313" key="3">
    <source>
        <dbReference type="Proteomes" id="UP000011704"/>
    </source>
</evidence>
<name>M1ZDA3_NITG3</name>
<dbReference type="AlphaFoldDB" id="M1ZDA3"/>
<comment type="caution">
    <text evidence="2">The sequence shown here is derived from an EMBL/GenBank/DDBJ whole genome shotgun (WGS) entry which is preliminary data.</text>
</comment>
<accession>M1ZDA3</accession>
<dbReference type="InParanoid" id="M1ZDA3"/>
<keyword evidence="3" id="KW-1185">Reference proteome</keyword>
<proteinExistence type="predicted"/>
<dbReference type="HOGENOM" id="CLU_1873244_0_0_0"/>
<keyword evidence="1" id="KW-0732">Signal</keyword>
<dbReference type="EMBL" id="CAQJ01000073">
    <property type="protein sequence ID" value="CCQ91414.1"/>
    <property type="molecule type" value="Genomic_DNA"/>
</dbReference>
<dbReference type="Proteomes" id="UP000011704">
    <property type="component" value="Unassembled WGS sequence"/>
</dbReference>
<evidence type="ECO:0000256" key="1">
    <source>
        <dbReference type="SAM" id="SignalP"/>
    </source>
</evidence>
<dbReference type="RefSeq" id="WP_005010074.1">
    <property type="nucleotide sequence ID" value="NZ_HG422173.1"/>
</dbReference>
<evidence type="ECO:0000313" key="2">
    <source>
        <dbReference type="EMBL" id="CCQ91414.1"/>
    </source>
</evidence>
<protein>
    <submittedName>
        <fullName evidence="2">Uncharacterized protein</fullName>
    </submittedName>
</protein>
<gene>
    <name evidence="2" type="ORF">NITGR_660007</name>
</gene>